<dbReference type="InterPro" id="IPR029063">
    <property type="entry name" value="SAM-dependent_MTases_sf"/>
</dbReference>
<keyword evidence="3 7" id="KW-0808">Transferase</keyword>
<comment type="caution">
    <text evidence="9">The sequence shown here is derived from an EMBL/GenBank/DDBJ whole genome shotgun (WGS) entry which is preliminary data.</text>
</comment>
<evidence type="ECO:0000256" key="7">
    <source>
        <dbReference type="PROSITE-ProRule" id="PRU01016"/>
    </source>
</evidence>
<keyword evidence="5" id="KW-0680">Restriction system</keyword>
<protein>
    <recommendedName>
        <fullName evidence="1">DNA (cytosine-5-)-methyltransferase</fullName>
        <ecNumber evidence="1">2.1.1.37</ecNumber>
    </recommendedName>
</protein>
<keyword evidence="2 7" id="KW-0489">Methyltransferase</keyword>
<accession>A0A4S8HZJ0</accession>
<proteinExistence type="inferred from homology"/>
<evidence type="ECO:0000256" key="5">
    <source>
        <dbReference type="ARBA" id="ARBA00022747"/>
    </source>
</evidence>
<name>A0A4S8HZJ0_9BACT</name>
<dbReference type="NCBIfam" id="TIGR00675">
    <property type="entry name" value="dcm"/>
    <property type="match status" value="1"/>
</dbReference>
<dbReference type="InterPro" id="IPR001525">
    <property type="entry name" value="C5_MeTfrase"/>
</dbReference>
<dbReference type="GO" id="GO:0044027">
    <property type="term" value="P:negative regulation of gene expression via chromosomal CpG island methylation"/>
    <property type="evidence" value="ECO:0007669"/>
    <property type="project" value="TreeGrafter"/>
</dbReference>
<dbReference type="SUPFAM" id="SSF53335">
    <property type="entry name" value="S-adenosyl-L-methionine-dependent methyltransferases"/>
    <property type="match status" value="1"/>
</dbReference>
<organism evidence="9 10">
    <name type="scientific">Niastella caeni</name>
    <dbReference type="NCBI Taxonomy" id="2569763"/>
    <lineage>
        <taxon>Bacteria</taxon>
        <taxon>Pseudomonadati</taxon>
        <taxon>Bacteroidota</taxon>
        <taxon>Chitinophagia</taxon>
        <taxon>Chitinophagales</taxon>
        <taxon>Chitinophagaceae</taxon>
        <taxon>Niastella</taxon>
    </lineage>
</organism>
<dbReference type="Proteomes" id="UP000306918">
    <property type="component" value="Unassembled WGS sequence"/>
</dbReference>
<dbReference type="PRINTS" id="PR00105">
    <property type="entry name" value="C5METTRFRASE"/>
</dbReference>
<evidence type="ECO:0000256" key="8">
    <source>
        <dbReference type="RuleBase" id="RU000416"/>
    </source>
</evidence>
<evidence type="ECO:0000256" key="2">
    <source>
        <dbReference type="ARBA" id="ARBA00022603"/>
    </source>
</evidence>
<dbReference type="GO" id="GO:0032259">
    <property type="term" value="P:methylation"/>
    <property type="evidence" value="ECO:0007669"/>
    <property type="project" value="UniProtKB-KW"/>
</dbReference>
<dbReference type="GO" id="GO:0003677">
    <property type="term" value="F:DNA binding"/>
    <property type="evidence" value="ECO:0007669"/>
    <property type="project" value="TreeGrafter"/>
</dbReference>
<sequence length="394" mass="45132">MNSHLKHKIQILSFYSGGGFMDMGFEQAGFEIVWTNENNELFAKLHAAGITSWRKSQGNGIKAEIFNTKSIEEIKTSVILKEAFPNGKPDHFGIIGGPPCQDFSVYGSRGGFEGDRGKLTVLFFNKIIELKPTFFVMENVTGLIRQKSNREHLVKLLTKLQNHYYIDYNTINALNFGVPQYRERVFFTGIKKKIINKEAIKVDLSGQWFPWPVNKIYEDSFNKYAWPDTSDFGKKLSKPPDIPIELCVENCLIPKEQMDKISNANEYFKLHVSEEKLRKIHEGQTNRPSFKRLHRFRYSPTACYGNNEVHLHPYKHRRISVREALRIQGVPDEYVLPPELPLSKKFKMIGNGVPVPMAKAIASAMKEFLETNQIIKPFKFNGHMVKAKAKSGNG</sequence>
<dbReference type="PROSITE" id="PS51679">
    <property type="entry name" value="SAM_MT_C5"/>
    <property type="match status" value="1"/>
</dbReference>
<dbReference type="InterPro" id="IPR050390">
    <property type="entry name" value="C5-Methyltransferase"/>
</dbReference>
<dbReference type="Gene3D" id="3.90.120.10">
    <property type="entry name" value="DNA Methylase, subunit A, domain 2"/>
    <property type="match status" value="1"/>
</dbReference>
<dbReference type="RefSeq" id="WP_136575723.1">
    <property type="nucleotide sequence ID" value="NZ_STFF01000001.1"/>
</dbReference>
<keyword evidence="4 7" id="KW-0949">S-adenosyl-L-methionine</keyword>
<evidence type="ECO:0000256" key="6">
    <source>
        <dbReference type="ARBA" id="ARBA00047422"/>
    </source>
</evidence>
<evidence type="ECO:0000313" key="9">
    <source>
        <dbReference type="EMBL" id="THU41233.1"/>
    </source>
</evidence>
<evidence type="ECO:0000313" key="10">
    <source>
        <dbReference type="Proteomes" id="UP000306918"/>
    </source>
</evidence>
<dbReference type="AlphaFoldDB" id="A0A4S8HZJ0"/>
<dbReference type="EC" id="2.1.1.37" evidence="1"/>
<dbReference type="PANTHER" id="PTHR10629">
    <property type="entry name" value="CYTOSINE-SPECIFIC METHYLTRANSFERASE"/>
    <property type="match status" value="1"/>
</dbReference>
<feature type="active site" evidence="7">
    <location>
        <position position="100"/>
    </location>
</feature>
<dbReference type="GO" id="GO:0003886">
    <property type="term" value="F:DNA (cytosine-5-)-methyltransferase activity"/>
    <property type="evidence" value="ECO:0007669"/>
    <property type="project" value="UniProtKB-EC"/>
</dbReference>
<reference evidence="9 10" key="1">
    <citation type="submission" date="2019-04" db="EMBL/GenBank/DDBJ databases">
        <title>Niastella caeni sp. nov., isolated from activated sludge.</title>
        <authorList>
            <person name="Sheng M."/>
        </authorList>
    </citation>
    <scope>NUCLEOTIDE SEQUENCE [LARGE SCALE GENOMIC DNA]</scope>
    <source>
        <strain evidence="9 10">HX-2-15</strain>
    </source>
</reference>
<dbReference type="PANTHER" id="PTHR10629:SF52">
    <property type="entry name" value="DNA (CYTOSINE-5)-METHYLTRANSFERASE 1"/>
    <property type="match status" value="1"/>
</dbReference>
<gene>
    <name evidence="9" type="ORF">FAM09_03730</name>
</gene>
<comment type="catalytic activity">
    <reaction evidence="6">
        <text>a 2'-deoxycytidine in DNA + S-adenosyl-L-methionine = a 5-methyl-2'-deoxycytidine in DNA + S-adenosyl-L-homocysteine + H(+)</text>
        <dbReference type="Rhea" id="RHEA:13681"/>
        <dbReference type="Rhea" id="RHEA-COMP:11369"/>
        <dbReference type="Rhea" id="RHEA-COMP:11370"/>
        <dbReference type="ChEBI" id="CHEBI:15378"/>
        <dbReference type="ChEBI" id="CHEBI:57856"/>
        <dbReference type="ChEBI" id="CHEBI:59789"/>
        <dbReference type="ChEBI" id="CHEBI:85452"/>
        <dbReference type="ChEBI" id="CHEBI:85454"/>
        <dbReference type="EC" id="2.1.1.37"/>
    </reaction>
</comment>
<evidence type="ECO:0000256" key="4">
    <source>
        <dbReference type="ARBA" id="ARBA00022691"/>
    </source>
</evidence>
<comment type="similarity">
    <text evidence="7 8">Belongs to the class I-like SAM-binding methyltransferase superfamily. C5-methyltransferase family.</text>
</comment>
<keyword evidence="10" id="KW-1185">Reference proteome</keyword>
<evidence type="ECO:0000256" key="3">
    <source>
        <dbReference type="ARBA" id="ARBA00022679"/>
    </source>
</evidence>
<dbReference type="GO" id="GO:0009307">
    <property type="term" value="P:DNA restriction-modification system"/>
    <property type="evidence" value="ECO:0007669"/>
    <property type="project" value="UniProtKB-KW"/>
</dbReference>
<dbReference type="OrthoDB" id="32195at2"/>
<dbReference type="Pfam" id="PF00145">
    <property type="entry name" value="DNA_methylase"/>
    <property type="match status" value="1"/>
</dbReference>
<dbReference type="Gene3D" id="3.40.50.150">
    <property type="entry name" value="Vaccinia Virus protein VP39"/>
    <property type="match status" value="1"/>
</dbReference>
<evidence type="ECO:0000256" key="1">
    <source>
        <dbReference type="ARBA" id="ARBA00011975"/>
    </source>
</evidence>
<dbReference type="EMBL" id="STFF01000001">
    <property type="protein sequence ID" value="THU41233.1"/>
    <property type="molecule type" value="Genomic_DNA"/>
</dbReference>